<sequence>MTAVAASPPSFHQPVPRSWTNGTASMHAQMTPDEVSRLLMPPRSKSQNAIPASQLSSTSPSTNPTSTTTNNNNNINPIAAAKQALNQLPPRPSSSASNSSSISSNSSAGTMPGSNATSTPASSNPSPNNSEPNTPINSANNTVNGGVAWAAAAGKRKTARNGVGSRESAMKNSGNASNALNAAISGNSNTDIIMYKNING</sequence>
<dbReference type="EMBL" id="WIQZ01000181">
    <property type="protein sequence ID" value="KAF3119315.1"/>
    <property type="molecule type" value="Genomic_DNA"/>
</dbReference>
<feature type="compositionally biased region" description="Low complexity" evidence="1">
    <location>
        <begin position="93"/>
        <end position="153"/>
    </location>
</feature>
<protein>
    <submittedName>
        <fullName evidence="2">Uncharacterized protein</fullName>
    </submittedName>
</protein>
<reference evidence="2 3" key="1">
    <citation type="submission" date="2019-06" db="EMBL/GenBank/DDBJ databases">
        <authorList>
            <person name="Palmer J.M."/>
        </authorList>
    </citation>
    <scope>NUCLEOTIDE SEQUENCE [LARGE SCALE GENOMIC DNA]</scope>
    <source>
        <strain evidence="2 3">TWF703</strain>
    </source>
</reference>
<feature type="compositionally biased region" description="Low complexity" evidence="1">
    <location>
        <begin position="56"/>
        <end position="74"/>
    </location>
</feature>
<evidence type="ECO:0000313" key="2">
    <source>
        <dbReference type="EMBL" id="KAF3119315.1"/>
    </source>
</evidence>
<evidence type="ECO:0000313" key="3">
    <source>
        <dbReference type="Proteomes" id="UP000480548"/>
    </source>
</evidence>
<comment type="caution">
    <text evidence="2">The sequence shown here is derived from an EMBL/GenBank/DDBJ whole genome shotgun (WGS) entry which is preliminary data.</text>
</comment>
<dbReference type="AlphaFoldDB" id="A0A7C8NG47"/>
<feature type="compositionally biased region" description="Polar residues" evidence="1">
    <location>
        <begin position="44"/>
        <end position="55"/>
    </location>
</feature>
<organism evidence="2 3">
    <name type="scientific">Orbilia oligospora</name>
    <name type="common">Nematode-trapping fungus</name>
    <name type="synonym">Arthrobotrys oligospora</name>
    <dbReference type="NCBI Taxonomy" id="2813651"/>
    <lineage>
        <taxon>Eukaryota</taxon>
        <taxon>Fungi</taxon>
        <taxon>Dikarya</taxon>
        <taxon>Ascomycota</taxon>
        <taxon>Pezizomycotina</taxon>
        <taxon>Orbiliomycetes</taxon>
        <taxon>Orbiliales</taxon>
        <taxon>Orbiliaceae</taxon>
        <taxon>Orbilia</taxon>
    </lineage>
</organism>
<proteinExistence type="predicted"/>
<feature type="region of interest" description="Disordered" evidence="1">
    <location>
        <begin position="1"/>
        <end position="175"/>
    </location>
</feature>
<gene>
    <name evidence="2" type="ORF">TWF703_003519</name>
</gene>
<evidence type="ECO:0000256" key="1">
    <source>
        <dbReference type="SAM" id="MobiDB-lite"/>
    </source>
</evidence>
<feature type="compositionally biased region" description="Polar residues" evidence="1">
    <location>
        <begin position="18"/>
        <end position="28"/>
    </location>
</feature>
<accession>A0A7C8NG47</accession>
<name>A0A7C8NG47_ORBOL</name>
<dbReference type="Proteomes" id="UP000480548">
    <property type="component" value="Unassembled WGS sequence"/>
</dbReference>